<comment type="caution">
    <text evidence="2">The sequence shown here is derived from an EMBL/GenBank/DDBJ whole genome shotgun (WGS) entry which is preliminary data.</text>
</comment>
<dbReference type="EMBL" id="CACRXK020000468">
    <property type="protein sequence ID" value="CAB3982118.1"/>
    <property type="molecule type" value="Genomic_DNA"/>
</dbReference>
<dbReference type="AlphaFoldDB" id="A0A6S7FRB6"/>
<feature type="compositionally biased region" description="Polar residues" evidence="1">
    <location>
        <begin position="25"/>
        <end position="34"/>
    </location>
</feature>
<proteinExistence type="predicted"/>
<keyword evidence="3" id="KW-1185">Reference proteome</keyword>
<accession>A0A6S7FRB6</accession>
<gene>
    <name evidence="2" type="ORF">PACLA_8A079177</name>
</gene>
<evidence type="ECO:0000256" key="1">
    <source>
        <dbReference type="SAM" id="MobiDB-lite"/>
    </source>
</evidence>
<dbReference type="Proteomes" id="UP001152795">
    <property type="component" value="Unassembled WGS sequence"/>
</dbReference>
<protein>
    <submittedName>
        <fullName evidence="2">Uncharacterized protein</fullName>
    </submittedName>
</protein>
<name>A0A6S7FRB6_PARCT</name>
<evidence type="ECO:0000313" key="3">
    <source>
        <dbReference type="Proteomes" id="UP001152795"/>
    </source>
</evidence>
<reference evidence="2" key="1">
    <citation type="submission" date="2020-04" db="EMBL/GenBank/DDBJ databases">
        <authorList>
            <person name="Alioto T."/>
            <person name="Alioto T."/>
            <person name="Gomez Garrido J."/>
        </authorList>
    </citation>
    <scope>NUCLEOTIDE SEQUENCE</scope>
    <source>
        <strain evidence="2">A484AB</strain>
    </source>
</reference>
<sequence>MECYRKVANISKLEKAERNPKNEIQPASESNMENNTKKEHYCHCERPKQLLLGNREAALRRNDEHLLVHFRDLDGSVIEDLSSGDIAESHVQMKNDLDLGNSTEEFQDSCDNKFPDPQQDEQRIPFNFFYDTALELRHLVKDDPGFDSSGHHYQWR</sequence>
<organism evidence="2 3">
    <name type="scientific">Paramuricea clavata</name>
    <name type="common">Red gorgonian</name>
    <name type="synonym">Violescent sea-whip</name>
    <dbReference type="NCBI Taxonomy" id="317549"/>
    <lineage>
        <taxon>Eukaryota</taxon>
        <taxon>Metazoa</taxon>
        <taxon>Cnidaria</taxon>
        <taxon>Anthozoa</taxon>
        <taxon>Octocorallia</taxon>
        <taxon>Malacalcyonacea</taxon>
        <taxon>Plexauridae</taxon>
        <taxon>Paramuricea</taxon>
    </lineage>
</organism>
<feature type="region of interest" description="Disordered" evidence="1">
    <location>
        <begin position="14"/>
        <end position="35"/>
    </location>
</feature>
<evidence type="ECO:0000313" key="2">
    <source>
        <dbReference type="EMBL" id="CAB3982118.1"/>
    </source>
</evidence>